<dbReference type="RefSeq" id="WP_214418523.1">
    <property type="nucleotide sequence ID" value="NZ_CP075546.1"/>
</dbReference>
<proteinExistence type="inferred from homology"/>
<comment type="function">
    <text evidence="4">D-aminoacyl-tRNA deacylase with broad substrate specificity. By recycling D-aminoacyl-tRNA to D-amino acids and free tRNA molecules, this enzyme counteracts the toxicity associated with the formation of D-aminoacyl-tRNA entities in vivo.</text>
</comment>
<organism evidence="5 6">
    <name type="scientific">Methanospirillum purgamenti</name>
    <dbReference type="NCBI Taxonomy" id="2834276"/>
    <lineage>
        <taxon>Archaea</taxon>
        <taxon>Methanobacteriati</taxon>
        <taxon>Methanobacteriota</taxon>
        <taxon>Stenosarchaea group</taxon>
        <taxon>Methanomicrobia</taxon>
        <taxon>Methanomicrobiales</taxon>
        <taxon>Methanospirillaceae</taxon>
        <taxon>Methanospirillum</taxon>
    </lineage>
</organism>
<dbReference type="GO" id="GO:0051499">
    <property type="term" value="F:D-aminoacyl-tRNA deacylase activity"/>
    <property type="evidence" value="ECO:0007669"/>
    <property type="project" value="UniProtKB-UniRule"/>
</dbReference>
<accession>A0A8E7EFX3</accession>
<dbReference type="Proteomes" id="UP000680656">
    <property type="component" value="Chromosome"/>
</dbReference>
<sequence>MTSKSTIPRTFLISSRKDPAGTLIHEELCMILKNEPGIAPYIRHLYSDERLIFLNGPSIPGDSDRIIFLSRHASERPRPVMTVHVTGNFGPADYGGTPHTLTPAASELMHALLNGLVRYAPEGYEVMYEATHHGPTDIPLPSCFIEIGSSSIEWNDRGGARAVAMTVRDALVNDTSTVIRMAGFGGTHYAQRQTEISKLTRGGFGHIMPTRDIQYLTEKMFLEVISCSQAQAIFVDGKAMSGKEERMISGFAEKYAIPVLGQGDLIRLKQLPFSDYLKIRNLVLKDAPGCSCIVHDLPHCYEPVICTIPDDLLQEVMKTAPDEFIQTLGPLPIVHLTGKGKACHSMFITDKKYSLGLSDQLISLCLTLIQDRYACSFEGDTLIIKKTRFDPKKAQRLGISPGPLYSELMAGKSILVGESMVYPDMVMTETEHRIMISQRQI</sequence>
<dbReference type="GO" id="GO:0019478">
    <property type="term" value="P:D-amino acid catabolic process"/>
    <property type="evidence" value="ECO:0007669"/>
    <property type="project" value="UniProtKB-UniRule"/>
</dbReference>
<dbReference type="GO" id="GO:0008270">
    <property type="term" value="F:zinc ion binding"/>
    <property type="evidence" value="ECO:0007669"/>
    <property type="project" value="UniProtKB-UniRule"/>
</dbReference>
<gene>
    <name evidence="4" type="primary">dtdA</name>
    <name evidence="5" type="ORF">KHC33_10065</name>
</gene>
<dbReference type="InterPro" id="IPR007508">
    <property type="entry name" value="DtdA"/>
</dbReference>
<dbReference type="Gene3D" id="3.40.50.10700">
    <property type="entry name" value="AF0625-like"/>
    <property type="match status" value="1"/>
</dbReference>
<comment type="catalytic activity">
    <reaction evidence="4">
        <text>glycyl-tRNA(Ala) + H2O = tRNA(Ala) + glycine + H(+)</text>
        <dbReference type="Rhea" id="RHEA:53744"/>
        <dbReference type="Rhea" id="RHEA-COMP:9657"/>
        <dbReference type="Rhea" id="RHEA-COMP:13640"/>
        <dbReference type="ChEBI" id="CHEBI:15377"/>
        <dbReference type="ChEBI" id="CHEBI:15378"/>
        <dbReference type="ChEBI" id="CHEBI:57305"/>
        <dbReference type="ChEBI" id="CHEBI:78442"/>
        <dbReference type="ChEBI" id="CHEBI:78522"/>
        <dbReference type="EC" id="3.1.1.96"/>
    </reaction>
</comment>
<evidence type="ECO:0000313" key="6">
    <source>
        <dbReference type="Proteomes" id="UP000680656"/>
    </source>
</evidence>
<dbReference type="SUPFAM" id="SSF142535">
    <property type="entry name" value="AF0625-like"/>
    <property type="match status" value="1"/>
</dbReference>
<comment type="catalytic activity">
    <reaction evidence="4">
        <text>a D-aminoacyl-tRNA + H2O = a tRNA + a D-alpha-amino acid + H(+)</text>
        <dbReference type="Rhea" id="RHEA:13953"/>
        <dbReference type="Rhea" id="RHEA-COMP:10123"/>
        <dbReference type="Rhea" id="RHEA-COMP:10124"/>
        <dbReference type="ChEBI" id="CHEBI:15377"/>
        <dbReference type="ChEBI" id="CHEBI:15378"/>
        <dbReference type="ChEBI" id="CHEBI:59871"/>
        <dbReference type="ChEBI" id="CHEBI:78442"/>
        <dbReference type="ChEBI" id="CHEBI:79333"/>
        <dbReference type="EC" id="3.1.1.96"/>
    </reaction>
</comment>
<dbReference type="GeneID" id="65097531"/>
<protein>
    <recommendedName>
        <fullName evidence="4">D-aminoacyl-tRNA deacylase</fullName>
        <ecNumber evidence="4">3.1.1.96</ecNumber>
    </recommendedName>
</protein>
<dbReference type="AlphaFoldDB" id="A0A8E7EFX3"/>
<evidence type="ECO:0000256" key="1">
    <source>
        <dbReference type="ARBA" id="ARBA00022723"/>
    </source>
</evidence>
<dbReference type="InterPro" id="IPR018033">
    <property type="entry name" value="Deacylase_DtdA_archaea"/>
</dbReference>
<name>A0A8E7EFX3_9EURY</name>
<dbReference type="KEGG" id="mrtj:KHC33_10065"/>
<comment type="similarity">
    <text evidence="4">Belongs to the DtdA deacylase family.</text>
</comment>
<keyword evidence="3 4" id="KW-0862">Zinc</keyword>
<keyword evidence="6" id="KW-1185">Reference proteome</keyword>
<dbReference type="HAMAP" id="MF_00562">
    <property type="entry name" value="Deacylase_DtdA"/>
    <property type="match status" value="1"/>
</dbReference>
<comment type="cofactor">
    <cofactor evidence="4">
        <name>Zn(2+)</name>
        <dbReference type="ChEBI" id="CHEBI:29105"/>
    </cofactor>
    <text evidence="4">Binds 2 Zn(2+) ions per subunit.</text>
</comment>
<dbReference type="EC" id="3.1.1.96" evidence="4"/>
<evidence type="ECO:0000256" key="2">
    <source>
        <dbReference type="ARBA" id="ARBA00022801"/>
    </source>
</evidence>
<evidence type="ECO:0000256" key="3">
    <source>
        <dbReference type="ARBA" id="ARBA00022833"/>
    </source>
</evidence>
<keyword evidence="1 4" id="KW-0479">Metal-binding</keyword>
<dbReference type="PANTHER" id="PTHR34667">
    <property type="entry name" value="D-AMINOACYL-TRNA DEACYLASE"/>
    <property type="match status" value="1"/>
</dbReference>
<dbReference type="Pfam" id="PF04414">
    <property type="entry name" value="tRNA_deacylase"/>
    <property type="match status" value="1"/>
</dbReference>
<evidence type="ECO:0000313" key="5">
    <source>
        <dbReference type="EMBL" id="QVV87703.1"/>
    </source>
</evidence>
<comment type="subunit">
    <text evidence="4">Monomer.</text>
</comment>
<reference evidence="5 6" key="1">
    <citation type="submission" date="2021-05" db="EMBL/GenBank/DDBJ databases">
        <title>A novel Methanospirillum isolate from a pyrite-forming mixed culture.</title>
        <authorList>
            <person name="Bunk B."/>
            <person name="Sproer C."/>
            <person name="Spring S."/>
            <person name="Pester M."/>
        </authorList>
    </citation>
    <scope>NUCLEOTIDE SEQUENCE [LARGE SCALE GENOMIC DNA]</scope>
    <source>
        <strain evidence="5 6">J.3.6.1-F.2.7.3</strain>
    </source>
</reference>
<dbReference type="EMBL" id="CP075546">
    <property type="protein sequence ID" value="QVV87703.1"/>
    <property type="molecule type" value="Genomic_DNA"/>
</dbReference>
<evidence type="ECO:0000256" key="4">
    <source>
        <dbReference type="HAMAP-Rule" id="MF_00562"/>
    </source>
</evidence>
<dbReference type="PANTHER" id="PTHR34667:SF1">
    <property type="entry name" value="D-AMINOACYL-TRNA DEACYLASE"/>
    <property type="match status" value="1"/>
</dbReference>
<keyword evidence="2 4" id="KW-0378">Hydrolase</keyword>
<dbReference type="Gene3D" id="3.40.630.50">
    <property type="entry name" value="AF0625-like"/>
    <property type="match status" value="1"/>
</dbReference>